<sequence>MEEDLEKALGEKGKQLQAALEELRVKEFSYKVNELKSALPSVGRCVICTLRLPCKHFSDTSEMPSVAHPIKENFSVQAYTRNIDISDIMPQLPKSEPKDFTIRFRGRENKLSVPAQQKTVSLPNAQKLKLIEKIETYREEKIRKEIEKIQDMKESEIRQKKEFQSLETTRLKHVQKQKGKLEKYKEELKLRNEQLKIYFEEEAKKKRKDEEKHKKYLELKKKELEDYYEKKKMMENISKQKVQDLEKELVDSVRTK</sequence>
<gene>
    <name evidence="2" type="ORF">SteCoe_18463</name>
</gene>
<dbReference type="EMBL" id="MPUH01000392">
    <property type="protein sequence ID" value="OMJ81147.1"/>
    <property type="molecule type" value="Genomic_DNA"/>
</dbReference>
<keyword evidence="3" id="KW-1185">Reference proteome</keyword>
<evidence type="ECO:0000313" key="2">
    <source>
        <dbReference type="EMBL" id="OMJ81147.1"/>
    </source>
</evidence>
<evidence type="ECO:0000256" key="1">
    <source>
        <dbReference type="SAM" id="Coils"/>
    </source>
</evidence>
<dbReference type="AlphaFoldDB" id="A0A1R2BWX3"/>
<accession>A0A1R2BWX3</accession>
<comment type="caution">
    <text evidence="2">The sequence shown here is derived from an EMBL/GenBank/DDBJ whole genome shotgun (WGS) entry which is preliminary data.</text>
</comment>
<name>A0A1R2BWX3_9CILI</name>
<organism evidence="2 3">
    <name type="scientific">Stentor coeruleus</name>
    <dbReference type="NCBI Taxonomy" id="5963"/>
    <lineage>
        <taxon>Eukaryota</taxon>
        <taxon>Sar</taxon>
        <taxon>Alveolata</taxon>
        <taxon>Ciliophora</taxon>
        <taxon>Postciliodesmatophora</taxon>
        <taxon>Heterotrichea</taxon>
        <taxon>Heterotrichida</taxon>
        <taxon>Stentoridae</taxon>
        <taxon>Stentor</taxon>
    </lineage>
</organism>
<dbReference type="Proteomes" id="UP000187209">
    <property type="component" value="Unassembled WGS sequence"/>
</dbReference>
<evidence type="ECO:0000313" key="3">
    <source>
        <dbReference type="Proteomes" id="UP000187209"/>
    </source>
</evidence>
<proteinExistence type="predicted"/>
<feature type="coiled-coil region" evidence="1">
    <location>
        <begin position="139"/>
        <end position="237"/>
    </location>
</feature>
<keyword evidence="1" id="KW-0175">Coiled coil</keyword>
<protein>
    <submittedName>
        <fullName evidence="2">Uncharacterized protein</fullName>
    </submittedName>
</protein>
<dbReference type="OrthoDB" id="324973at2759"/>
<reference evidence="2 3" key="1">
    <citation type="submission" date="2016-11" db="EMBL/GenBank/DDBJ databases">
        <title>The macronuclear genome of Stentor coeruleus: a giant cell with tiny introns.</title>
        <authorList>
            <person name="Slabodnick M."/>
            <person name="Ruby J.G."/>
            <person name="Reiff S.B."/>
            <person name="Swart E.C."/>
            <person name="Gosai S."/>
            <person name="Prabakaran S."/>
            <person name="Witkowska E."/>
            <person name="Larue G.E."/>
            <person name="Fisher S."/>
            <person name="Freeman R.M."/>
            <person name="Gunawardena J."/>
            <person name="Chu W."/>
            <person name="Stover N.A."/>
            <person name="Gregory B.D."/>
            <person name="Nowacki M."/>
            <person name="Derisi J."/>
            <person name="Roy S.W."/>
            <person name="Marshall W.F."/>
            <person name="Sood P."/>
        </authorList>
    </citation>
    <scope>NUCLEOTIDE SEQUENCE [LARGE SCALE GENOMIC DNA]</scope>
    <source>
        <strain evidence="2">WM001</strain>
    </source>
</reference>